<evidence type="ECO:0000313" key="3">
    <source>
        <dbReference type="EMBL" id="KUI54943.1"/>
    </source>
</evidence>
<keyword evidence="2" id="KW-0472">Membrane</keyword>
<accession>A0A194UTF8</accession>
<dbReference type="Proteomes" id="UP000078576">
    <property type="component" value="Unassembled WGS sequence"/>
</dbReference>
<keyword evidence="2" id="KW-1133">Transmembrane helix</keyword>
<evidence type="ECO:0000256" key="2">
    <source>
        <dbReference type="SAM" id="Phobius"/>
    </source>
</evidence>
<sequence>MSSRREPGLQATDPSSPDDQSQSPLFVRLPLDIRRQIYLQLWLDSGLTQHIYTFNEQTYLRSYPCICDPSEWDEDPRPGPEESSPQVPPGVQLAADDLQPEPQDDPGDINGTIMDISPGPDVPRDGNNQRDTPWCQHKICFDHWIEKWDRSFARAYSANYRGTFYLSGGNLKSLCRRSDKRLRKSPLLLPLLVCRRMYQEAGESMFSNLRFSFSMPFVLDRFLEDVPSMFTRRIQFLDVPNENAPAYEPPIQNHPNNEGTGRANTIRIGSLKYCFNRLASTTIAWIVGVIFVLIIAAIIVLGALFAVPFNTDRNANMVTTTPTPTLSNTAYWYISSKFDDSGFETIELGGSPTTVSVSGTSTSSSSNHYIVYHIFYHIIYHISYYKLQFKHISYIYLDANRYKIDYYQRFSDRKRPWHGHFPHRTFINIYFVSKFVIHINHQHVQYYNYCGFTKAMAAITDHDTLNGLDVDLATANDTIFVCEGGWKIKVQSYCSAGVTSLSSHVTCASEASTNANQLMPSRSPLTYSTLTTSTTSSTPLCMSSPLSLPYSCEERADTLKDDCGGGFLASGTESTEELVEWCCGYVHGPVNTLTDWAQITSSYSSPPVPSPDTISKHCATPGAQPAYSWVSSACLCYNFLASINSPRTTAAE</sequence>
<feature type="transmembrane region" description="Helical" evidence="2">
    <location>
        <begin position="283"/>
        <end position="307"/>
    </location>
</feature>
<feature type="compositionally biased region" description="Acidic residues" evidence="1">
    <location>
        <begin position="98"/>
        <end position="107"/>
    </location>
</feature>
<proteinExistence type="predicted"/>
<gene>
    <name evidence="3" type="ORF">VP1G_02404</name>
</gene>
<dbReference type="OrthoDB" id="4757095at2759"/>
<feature type="region of interest" description="Disordered" evidence="1">
    <location>
        <begin position="71"/>
        <end position="111"/>
    </location>
</feature>
<name>A0A194UTF8_CYTMA</name>
<feature type="compositionally biased region" description="Low complexity" evidence="1">
    <location>
        <begin position="13"/>
        <end position="24"/>
    </location>
</feature>
<reference evidence="4" key="1">
    <citation type="submission" date="2014-12" db="EMBL/GenBank/DDBJ databases">
        <title>Genome Sequence of Valsa Canker Pathogens Uncovers a Specific Adaption of Colonization on Woody Bark.</title>
        <authorList>
            <person name="Yin Z."/>
            <person name="Liu H."/>
            <person name="Gao X."/>
            <person name="Li Z."/>
            <person name="Song N."/>
            <person name="Ke X."/>
            <person name="Dai Q."/>
            <person name="Wu Y."/>
            <person name="Sun Y."/>
            <person name="Xu J.-R."/>
            <person name="Kang Z.K."/>
            <person name="Wang L."/>
            <person name="Huang L."/>
        </authorList>
    </citation>
    <scope>NUCLEOTIDE SEQUENCE [LARGE SCALE GENOMIC DNA]</scope>
    <source>
        <strain evidence="4">SXYL134</strain>
    </source>
</reference>
<keyword evidence="2" id="KW-0812">Transmembrane</keyword>
<dbReference type="AlphaFoldDB" id="A0A194UTF8"/>
<organism evidence="3 4">
    <name type="scientific">Cytospora mali</name>
    <name type="common">Apple Valsa canker fungus</name>
    <name type="synonym">Valsa mali</name>
    <dbReference type="NCBI Taxonomy" id="578113"/>
    <lineage>
        <taxon>Eukaryota</taxon>
        <taxon>Fungi</taxon>
        <taxon>Dikarya</taxon>
        <taxon>Ascomycota</taxon>
        <taxon>Pezizomycotina</taxon>
        <taxon>Sordariomycetes</taxon>
        <taxon>Sordariomycetidae</taxon>
        <taxon>Diaporthales</taxon>
        <taxon>Cytosporaceae</taxon>
        <taxon>Cytospora</taxon>
    </lineage>
</organism>
<feature type="region of interest" description="Disordered" evidence="1">
    <location>
        <begin position="1"/>
        <end position="24"/>
    </location>
</feature>
<evidence type="ECO:0000256" key="1">
    <source>
        <dbReference type="SAM" id="MobiDB-lite"/>
    </source>
</evidence>
<protein>
    <submittedName>
        <fullName evidence="3">Uncharacterized protein</fullName>
    </submittedName>
</protein>
<keyword evidence="4" id="KW-1185">Reference proteome</keyword>
<dbReference type="EMBL" id="KN714677">
    <property type="protein sequence ID" value="KUI54943.1"/>
    <property type="molecule type" value="Genomic_DNA"/>
</dbReference>
<evidence type="ECO:0000313" key="4">
    <source>
        <dbReference type="Proteomes" id="UP000078576"/>
    </source>
</evidence>